<accession>A0A2T0YAY9</accession>
<dbReference type="InterPro" id="IPR036873">
    <property type="entry name" value="Rhodanese-like_dom_sf"/>
</dbReference>
<dbReference type="InterPro" id="IPR001763">
    <property type="entry name" value="Rhodanese-like_dom"/>
</dbReference>
<comment type="caution">
    <text evidence="2">The sequence shown here is derived from an EMBL/GenBank/DDBJ whole genome shotgun (WGS) entry which is preliminary data.</text>
</comment>
<evidence type="ECO:0000259" key="1">
    <source>
        <dbReference type="PROSITE" id="PS50206"/>
    </source>
</evidence>
<protein>
    <submittedName>
        <fullName evidence="2">Rhodanese-related sulfurtransferase</fullName>
    </submittedName>
</protein>
<dbReference type="RefSeq" id="WP_106124070.1">
    <property type="nucleotide sequence ID" value="NZ_PVTY01000028.1"/>
</dbReference>
<evidence type="ECO:0000313" key="2">
    <source>
        <dbReference type="EMBL" id="PRZ11880.1"/>
    </source>
</evidence>
<reference evidence="2 3" key="1">
    <citation type="submission" date="2018-03" db="EMBL/GenBank/DDBJ databases">
        <title>Comparative analysis of microorganisms from saline springs in Andes Mountain Range, Colombia.</title>
        <authorList>
            <person name="Rubin E."/>
        </authorList>
    </citation>
    <scope>NUCLEOTIDE SEQUENCE [LARGE SCALE GENOMIC DNA]</scope>
    <source>
        <strain evidence="2 3">CG 35</strain>
    </source>
</reference>
<keyword evidence="2" id="KW-0808">Transferase</keyword>
<feature type="domain" description="Rhodanese" evidence="1">
    <location>
        <begin position="12"/>
        <end position="99"/>
    </location>
</feature>
<dbReference type="PANTHER" id="PTHR43031:SF17">
    <property type="entry name" value="SULFURTRANSFERASE YTWF-RELATED"/>
    <property type="match status" value="1"/>
</dbReference>
<dbReference type="SMART" id="SM00450">
    <property type="entry name" value="RHOD"/>
    <property type="match status" value="1"/>
</dbReference>
<proteinExistence type="predicted"/>
<evidence type="ECO:0000313" key="3">
    <source>
        <dbReference type="Proteomes" id="UP000238217"/>
    </source>
</evidence>
<dbReference type="Proteomes" id="UP000238217">
    <property type="component" value="Unassembled WGS sequence"/>
</dbReference>
<dbReference type="PROSITE" id="PS50206">
    <property type="entry name" value="RHODANESE_3"/>
    <property type="match status" value="1"/>
</dbReference>
<gene>
    <name evidence="2" type="ORF">BCL67_12815</name>
</gene>
<dbReference type="AlphaFoldDB" id="A0A2T0YAY9"/>
<dbReference type="SUPFAM" id="SSF52821">
    <property type="entry name" value="Rhodanese/Cell cycle control phosphatase"/>
    <property type="match status" value="1"/>
</dbReference>
<dbReference type="EMBL" id="PVTY01000028">
    <property type="protein sequence ID" value="PRZ11880.1"/>
    <property type="molecule type" value="Genomic_DNA"/>
</dbReference>
<dbReference type="InterPro" id="IPR050229">
    <property type="entry name" value="GlpE_sulfurtransferase"/>
</dbReference>
<dbReference type="PANTHER" id="PTHR43031">
    <property type="entry name" value="FAD-DEPENDENT OXIDOREDUCTASE"/>
    <property type="match status" value="1"/>
</dbReference>
<dbReference type="GO" id="GO:0016740">
    <property type="term" value="F:transferase activity"/>
    <property type="evidence" value="ECO:0007669"/>
    <property type="project" value="UniProtKB-KW"/>
</dbReference>
<name>A0A2T0YAY9_9MICC</name>
<dbReference type="CDD" id="cd00158">
    <property type="entry name" value="RHOD"/>
    <property type="match status" value="1"/>
</dbReference>
<sequence>MQEISPAATVNRLDTVQIVDVREDDEVAVGVIPGAVHIPLGQLSALLAELDSAREIITVCRSGKRSLHAAQVLAGEGFSVASMRGGMNQWSAENHPISAL</sequence>
<organism evidence="2 3">
    <name type="scientific">Nesterenkonia sandarakina</name>
    <dbReference type="NCBI Taxonomy" id="272918"/>
    <lineage>
        <taxon>Bacteria</taxon>
        <taxon>Bacillati</taxon>
        <taxon>Actinomycetota</taxon>
        <taxon>Actinomycetes</taxon>
        <taxon>Micrococcales</taxon>
        <taxon>Micrococcaceae</taxon>
        <taxon>Nesterenkonia</taxon>
    </lineage>
</organism>
<dbReference type="Gene3D" id="3.40.250.10">
    <property type="entry name" value="Rhodanese-like domain"/>
    <property type="match status" value="1"/>
</dbReference>
<dbReference type="OrthoDB" id="9800872at2"/>
<dbReference type="Pfam" id="PF00581">
    <property type="entry name" value="Rhodanese"/>
    <property type="match status" value="1"/>
</dbReference>
<keyword evidence="3" id="KW-1185">Reference proteome</keyword>